<feature type="domain" description="Glycosyl transferase CAP10" evidence="3">
    <location>
        <begin position="10"/>
        <end position="237"/>
    </location>
</feature>
<sequence length="277" mass="30590">MGGLWWTDDDLSSVNALFNAVDDTSCIARMFVFSGNETQPCQVLVPAPFEYDIAQDSVYALRKSDVLSEPWESRWPQVYYRGADSLPTSCRKFLPLGSNPRLILENLSKSHHTLVDAALGRDKTKISDFARYRYLVDIGGQSCTSSSSLHWKLATGSLVFVVTLPGNHSIWWMRHELQPYVHYVPIKPDLSNLLDNVEYYEANVGEATGIAARGQRAAMRYTQGRAYDILGKILLDAVQAASVSASVLVPYAGSPITSLWYCAVGRGSACDVNLDPA</sequence>
<dbReference type="AlphaFoldDB" id="A0AAD7XJZ5"/>
<evidence type="ECO:0000313" key="5">
    <source>
        <dbReference type="Proteomes" id="UP001230188"/>
    </source>
</evidence>
<evidence type="ECO:0000256" key="2">
    <source>
        <dbReference type="ARBA" id="ARBA00022679"/>
    </source>
</evidence>
<protein>
    <recommendedName>
        <fullName evidence="3">Glycosyl transferase CAP10 domain-containing protein</fullName>
    </recommendedName>
</protein>
<comment type="caution">
    <text evidence="4">The sequence shown here is derived from an EMBL/GenBank/DDBJ whole genome shotgun (WGS) entry which is preliminary data.</text>
</comment>
<dbReference type="PANTHER" id="PTHR12203">
    <property type="entry name" value="KDEL LYS-ASP-GLU-LEU CONTAINING - RELATED"/>
    <property type="match status" value="1"/>
</dbReference>
<dbReference type="InterPro" id="IPR006598">
    <property type="entry name" value="CAP10"/>
</dbReference>
<dbReference type="GO" id="GO:0016740">
    <property type="term" value="F:transferase activity"/>
    <property type="evidence" value="ECO:0007669"/>
    <property type="project" value="UniProtKB-KW"/>
</dbReference>
<dbReference type="SMART" id="SM00672">
    <property type="entry name" value="CAP10"/>
    <property type="match status" value="1"/>
</dbReference>
<evidence type="ECO:0000313" key="4">
    <source>
        <dbReference type="EMBL" id="KAJ8602203.1"/>
    </source>
</evidence>
<dbReference type="Proteomes" id="UP001230188">
    <property type="component" value="Unassembled WGS sequence"/>
</dbReference>
<organism evidence="4 5">
    <name type="scientific">Chrysophaeum taylorii</name>
    <dbReference type="NCBI Taxonomy" id="2483200"/>
    <lineage>
        <taxon>Eukaryota</taxon>
        <taxon>Sar</taxon>
        <taxon>Stramenopiles</taxon>
        <taxon>Ochrophyta</taxon>
        <taxon>Pelagophyceae</taxon>
        <taxon>Pelagomonadales</taxon>
        <taxon>Pelagomonadaceae</taxon>
        <taxon>Chrysophaeum</taxon>
    </lineage>
</organism>
<name>A0AAD7XJZ5_9STRA</name>
<dbReference type="InterPro" id="IPR051091">
    <property type="entry name" value="O-Glucosyltr/Glycosyltrsf_90"/>
</dbReference>
<proteinExistence type="inferred from homology"/>
<evidence type="ECO:0000256" key="1">
    <source>
        <dbReference type="ARBA" id="ARBA00010118"/>
    </source>
</evidence>
<keyword evidence="2" id="KW-0808">Transferase</keyword>
<gene>
    <name evidence="4" type="ORF">CTAYLR_003614</name>
</gene>
<evidence type="ECO:0000259" key="3">
    <source>
        <dbReference type="SMART" id="SM00672"/>
    </source>
</evidence>
<dbReference type="PANTHER" id="PTHR12203:SF35">
    <property type="entry name" value="PROTEIN O-GLUCOSYLTRANSFERASE 1"/>
    <property type="match status" value="1"/>
</dbReference>
<comment type="similarity">
    <text evidence="1">Belongs to the glycosyltransferase 90 family.</text>
</comment>
<keyword evidence="5" id="KW-1185">Reference proteome</keyword>
<accession>A0AAD7XJZ5</accession>
<dbReference type="EMBL" id="JAQMWT010000388">
    <property type="protein sequence ID" value="KAJ8602203.1"/>
    <property type="molecule type" value="Genomic_DNA"/>
</dbReference>
<dbReference type="Pfam" id="PF05686">
    <property type="entry name" value="Glyco_transf_90"/>
    <property type="match status" value="1"/>
</dbReference>
<reference evidence="4" key="1">
    <citation type="submission" date="2023-01" db="EMBL/GenBank/DDBJ databases">
        <title>Metagenome sequencing of chrysophaentin producing Chrysophaeum taylorii.</title>
        <authorList>
            <person name="Davison J."/>
            <person name="Bewley C."/>
        </authorList>
    </citation>
    <scope>NUCLEOTIDE SEQUENCE</scope>
    <source>
        <strain evidence="4">NIES-1699</strain>
    </source>
</reference>